<comment type="caution">
    <text evidence="1">The sequence shown here is derived from an EMBL/GenBank/DDBJ whole genome shotgun (WGS) entry which is preliminary data.</text>
</comment>
<evidence type="ECO:0000313" key="2">
    <source>
        <dbReference type="Proteomes" id="UP000627781"/>
    </source>
</evidence>
<reference evidence="1 2" key="1">
    <citation type="submission" date="2020-08" db="EMBL/GenBank/DDBJ databases">
        <title>A Genomic Blueprint of the Chicken Gut Microbiome.</title>
        <authorList>
            <person name="Gilroy R."/>
            <person name="Ravi A."/>
            <person name="Getino M."/>
            <person name="Pursley I."/>
            <person name="Horton D.L."/>
            <person name="Alikhan N.-F."/>
            <person name="Baker D."/>
            <person name="Gharbi K."/>
            <person name="Hall N."/>
            <person name="Watson M."/>
            <person name="Adriaenssens E.M."/>
            <person name="Foster-Nyarko E."/>
            <person name="Jarju S."/>
            <person name="Secka A."/>
            <person name="Antonio M."/>
            <person name="Oren A."/>
            <person name="Chaudhuri R."/>
            <person name="La Ragione R.M."/>
            <person name="Hildebrand F."/>
            <person name="Pallen M.J."/>
        </authorList>
    </citation>
    <scope>NUCLEOTIDE SEQUENCE [LARGE SCALE GENOMIC DNA]</scope>
    <source>
        <strain evidence="1 2">Sa3CVN1</strain>
    </source>
</reference>
<proteinExistence type="predicted"/>
<keyword evidence="2" id="KW-1185">Reference proteome</keyword>
<dbReference type="RefSeq" id="WP_191767950.1">
    <property type="nucleotide sequence ID" value="NZ_JACSRA010000007.1"/>
</dbReference>
<dbReference type="InterPro" id="IPR036400">
    <property type="entry name" value="Cyt_B5-like_heme/steroid_sf"/>
</dbReference>
<dbReference type="SUPFAM" id="SSF55856">
    <property type="entry name" value="Cytochrome b5-like heme/steroid binding domain"/>
    <property type="match status" value="1"/>
</dbReference>
<sequence length="129" mass="15187">MFQERILNNKLKELCDLKSKLASRSEENKEEVVEEIKKNVDDLEFILRYFHYIGGEEETKSRELKKFTLEDLDQYNGENGMPAYVVENETVYDITDLIKDEDREKCSCQCHNKTQDITKQAKVVGMLIE</sequence>
<evidence type="ECO:0000313" key="1">
    <source>
        <dbReference type="EMBL" id="MBD7910952.1"/>
    </source>
</evidence>
<dbReference type="Proteomes" id="UP000627781">
    <property type="component" value="Unassembled WGS sequence"/>
</dbReference>
<gene>
    <name evidence="1" type="ORF">H9661_06235</name>
</gene>
<name>A0ABR8PRZ7_9CLOT</name>
<dbReference type="Gene3D" id="3.10.120.10">
    <property type="entry name" value="Cytochrome b5-like heme/steroid binding domain"/>
    <property type="match status" value="1"/>
</dbReference>
<protein>
    <submittedName>
        <fullName evidence="1">Uncharacterized protein</fullName>
    </submittedName>
</protein>
<organism evidence="1 2">
    <name type="scientific">Clostridium cibarium</name>
    <dbReference type="NCBI Taxonomy" id="2762247"/>
    <lineage>
        <taxon>Bacteria</taxon>
        <taxon>Bacillati</taxon>
        <taxon>Bacillota</taxon>
        <taxon>Clostridia</taxon>
        <taxon>Eubacteriales</taxon>
        <taxon>Clostridiaceae</taxon>
        <taxon>Clostridium</taxon>
    </lineage>
</organism>
<accession>A0ABR8PRZ7</accession>
<dbReference type="EMBL" id="JACSRA010000007">
    <property type="protein sequence ID" value="MBD7910952.1"/>
    <property type="molecule type" value="Genomic_DNA"/>
</dbReference>